<evidence type="ECO:0000259" key="3">
    <source>
        <dbReference type="SMART" id="SM00226"/>
    </source>
</evidence>
<dbReference type="InterPro" id="IPR036196">
    <property type="entry name" value="Ptyr_pPase_sf"/>
</dbReference>
<organism evidence="4 5">
    <name type="scientific">Fuerstiella marisgermanici</name>
    <dbReference type="NCBI Taxonomy" id="1891926"/>
    <lineage>
        <taxon>Bacteria</taxon>
        <taxon>Pseudomonadati</taxon>
        <taxon>Planctomycetota</taxon>
        <taxon>Planctomycetia</taxon>
        <taxon>Planctomycetales</taxon>
        <taxon>Planctomycetaceae</taxon>
        <taxon>Fuerstiella</taxon>
    </lineage>
</organism>
<protein>
    <recommendedName>
        <fullName evidence="1">protein-tyrosine-phosphatase</fullName>
        <ecNumber evidence="1">3.1.3.48</ecNumber>
    </recommendedName>
</protein>
<dbReference type="InterPro" id="IPR023485">
    <property type="entry name" value="Ptyr_pPase"/>
</dbReference>
<dbReference type="InterPro" id="IPR050438">
    <property type="entry name" value="LMW_PTPase"/>
</dbReference>
<dbReference type="EMBL" id="CP017641">
    <property type="protein sequence ID" value="APZ91855.1"/>
    <property type="molecule type" value="Genomic_DNA"/>
</dbReference>
<evidence type="ECO:0000256" key="2">
    <source>
        <dbReference type="ARBA" id="ARBA00051722"/>
    </source>
</evidence>
<evidence type="ECO:0000313" key="5">
    <source>
        <dbReference type="Proteomes" id="UP000187735"/>
    </source>
</evidence>
<gene>
    <name evidence="4" type="primary">ywlE</name>
    <name evidence="4" type="ORF">Fuma_01451</name>
</gene>
<accession>A0A1P8WCS2</accession>
<evidence type="ECO:0000313" key="4">
    <source>
        <dbReference type="EMBL" id="APZ91855.1"/>
    </source>
</evidence>
<keyword evidence="5" id="KW-1185">Reference proteome</keyword>
<feature type="domain" description="Phosphotyrosine protein phosphatase I" evidence="3">
    <location>
        <begin position="1"/>
        <end position="135"/>
    </location>
</feature>
<dbReference type="Gene3D" id="3.40.50.2300">
    <property type="match status" value="1"/>
</dbReference>
<evidence type="ECO:0000256" key="1">
    <source>
        <dbReference type="ARBA" id="ARBA00013064"/>
    </source>
</evidence>
<keyword evidence="4" id="KW-0378">Hydrolase</keyword>
<dbReference type="KEGG" id="fmr:Fuma_01451"/>
<proteinExistence type="predicted"/>
<comment type="catalytic activity">
    <reaction evidence="2">
        <text>O-phospho-L-tyrosyl-[protein] + H2O = L-tyrosyl-[protein] + phosphate</text>
        <dbReference type="Rhea" id="RHEA:10684"/>
        <dbReference type="Rhea" id="RHEA-COMP:10136"/>
        <dbReference type="Rhea" id="RHEA-COMP:20101"/>
        <dbReference type="ChEBI" id="CHEBI:15377"/>
        <dbReference type="ChEBI" id="CHEBI:43474"/>
        <dbReference type="ChEBI" id="CHEBI:46858"/>
        <dbReference type="ChEBI" id="CHEBI:61978"/>
        <dbReference type="EC" id="3.1.3.48"/>
    </reaction>
</comment>
<dbReference type="STRING" id="1891926.Fuma_01451"/>
<dbReference type="EC" id="3.1.3.48" evidence="1"/>
<dbReference type="OrthoDB" id="9784339at2"/>
<dbReference type="PANTHER" id="PTHR11717:SF31">
    <property type="entry name" value="LOW MOLECULAR WEIGHT PROTEIN-TYROSINE-PHOSPHATASE ETP-RELATED"/>
    <property type="match status" value="1"/>
</dbReference>
<dbReference type="AlphaFoldDB" id="A0A1P8WCS2"/>
<name>A0A1P8WCS2_9PLAN</name>
<sequence>MAEAVFRRLASNRLDCHEQKLLDHKIDVLSAGVAAADSAPAAAEAIRVLGDRGIDLSNHLSQQVTNEMLEKSELVLTMTASHLEVLRNARPDLADRMRVLRPDGGDISDPIGGGLTEYQDCADEITSCLDSLLDDLIKKDTPGK</sequence>
<dbReference type="SUPFAM" id="SSF52788">
    <property type="entry name" value="Phosphotyrosine protein phosphatases I"/>
    <property type="match status" value="1"/>
</dbReference>
<dbReference type="PANTHER" id="PTHR11717">
    <property type="entry name" value="LOW MOLECULAR WEIGHT PROTEIN TYROSINE PHOSPHATASE"/>
    <property type="match status" value="1"/>
</dbReference>
<reference evidence="4 5" key="1">
    <citation type="journal article" date="2016" name="Front. Microbiol.">
        <title>Fuerstia marisgermanicae gen. nov., sp. nov., an Unusual Member of the Phylum Planctomycetes from the German Wadden Sea.</title>
        <authorList>
            <person name="Kohn T."/>
            <person name="Heuer A."/>
            <person name="Jogler M."/>
            <person name="Vollmers J."/>
            <person name="Boedeker C."/>
            <person name="Bunk B."/>
            <person name="Rast P."/>
            <person name="Borchert D."/>
            <person name="Glockner I."/>
            <person name="Freese H.M."/>
            <person name="Klenk H.P."/>
            <person name="Overmann J."/>
            <person name="Kaster A.K."/>
            <person name="Rohde M."/>
            <person name="Wiegand S."/>
            <person name="Jogler C."/>
        </authorList>
    </citation>
    <scope>NUCLEOTIDE SEQUENCE [LARGE SCALE GENOMIC DNA]</scope>
    <source>
        <strain evidence="4 5">NH11</strain>
    </source>
</reference>
<dbReference type="SMART" id="SM00226">
    <property type="entry name" value="LMWPc"/>
    <property type="match status" value="1"/>
</dbReference>
<dbReference type="Proteomes" id="UP000187735">
    <property type="component" value="Chromosome"/>
</dbReference>
<dbReference type="Pfam" id="PF01451">
    <property type="entry name" value="LMWPc"/>
    <property type="match status" value="1"/>
</dbReference>
<dbReference type="GO" id="GO:0004725">
    <property type="term" value="F:protein tyrosine phosphatase activity"/>
    <property type="evidence" value="ECO:0007669"/>
    <property type="project" value="UniProtKB-EC"/>
</dbReference>